<name>A0A6H0Y0R0_9PEZI</name>
<evidence type="ECO:0000256" key="1">
    <source>
        <dbReference type="ARBA" id="ARBA00000900"/>
    </source>
</evidence>
<dbReference type="GO" id="GO:0003755">
    <property type="term" value="F:peptidyl-prolyl cis-trans isomerase activity"/>
    <property type="evidence" value="ECO:0007669"/>
    <property type="project" value="UniProtKB-KW"/>
</dbReference>
<dbReference type="SUPFAM" id="SSF57850">
    <property type="entry name" value="RING/U-box"/>
    <property type="match status" value="1"/>
</dbReference>
<comment type="catalytic activity">
    <reaction evidence="1">
        <text>S-ubiquitinyl-[E2 ubiquitin-conjugating enzyme]-L-cysteine + [acceptor protein]-L-lysine = [E2 ubiquitin-conjugating enzyme]-L-cysteine + N(6)-ubiquitinyl-[acceptor protein]-L-lysine.</text>
        <dbReference type="EC" id="2.3.2.27"/>
    </reaction>
</comment>
<accession>A0A6H0Y0R0</accession>
<dbReference type="PANTHER" id="PTHR46803">
    <property type="entry name" value="E3 UBIQUITIN-PROTEIN LIGASE CHIP"/>
    <property type="match status" value="1"/>
</dbReference>
<keyword evidence="5" id="KW-0413">Isomerase</keyword>
<keyword evidence="8" id="KW-1185">Reference proteome</keyword>
<dbReference type="EMBL" id="CP051142">
    <property type="protein sequence ID" value="QIX00240.1"/>
    <property type="molecule type" value="Genomic_DNA"/>
</dbReference>
<evidence type="ECO:0000256" key="4">
    <source>
        <dbReference type="ARBA" id="ARBA00022786"/>
    </source>
</evidence>
<keyword evidence="3" id="KW-0677">Repeat</keyword>
<dbReference type="GO" id="GO:0043161">
    <property type="term" value="P:proteasome-mediated ubiquitin-dependent protein catabolic process"/>
    <property type="evidence" value="ECO:0007669"/>
    <property type="project" value="TreeGrafter"/>
</dbReference>
<dbReference type="SMART" id="SM00028">
    <property type="entry name" value="TPR"/>
    <property type="match status" value="3"/>
</dbReference>
<dbReference type="Gene3D" id="3.30.40.10">
    <property type="entry name" value="Zinc/RING finger domain, C3HC4 (zinc finger)"/>
    <property type="match status" value="1"/>
</dbReference>
<dbReference type="Pfam" id="PF04564">
    <property type="entry name" value="U-box"/>
    <property type="match status" value="1"/>
</dbReference>
<evidence type="ECO:0000313" key="7">
    <source>
        <dbReference type="EMBL" id="QIX00240.1"/>
    </source>
</evidence>
<reference evidence="7 8" key="1">
    <citation type="journal article" date="2016" name="Sci. Rep.">
        <title>Peltaster fructicola genome reveals evolution from an invasive phytopathogen to an ectophytic parasite.</title>
        <authorList>
            <person name="Xu C."/>
            <person name="Chen H."/>
            <person name="Gleason M.L."/>
            <person name="Xu J.R."/>
            <person name="Liu H."/>
            <person name="Zhang R."/>
            <person name="Sun G."/>
        </authorList>
    </citation>
    <scope>NUCLEOTIDE SEQUENCE [LARGE SCALE GENOMIC DNA]</scope>
    <source>
        <strain evidence="7 8">LNHT1506</strain>
    </source>
</reference>
<evidence type="ECO:0000256" key="2">
    <source>
        <dbReference type="ARBA" id="ARBA00022679"/>
    </source>
</evidence>
<dbReference type="AlphaFoldDB" id="A0A6H0Y0R0"/>
<evidence type="ECO:0000256" key="5">
    <source>
        <dbReference type="ARBA" id="ARBA00023110"/>
    </source>
</evidence>
<evidence type="ECO:0000256" key="3">
    <source>
        <dbReference type="ARBA" id="ARBA00022737"/>
    </source>
</evidence>
<protein>
    <recommendedName>
        <fullName evidence="6">U-box domain-containing protein</fullName>
    </recommendedName>
</protein>
<gene>
    <name evidence="7" type="ORF">AMS68_005757</name>
</gene>
<dbReference type="GO" id="GO:0071218">
    <property type="term" value="P:cellular response to misfolded protein"/>
    <property type="evidence" value="ECO:0007669"/>
    <property type="project" value="TreeGrafter"/>
</dbReference>
<dbReference type="GO" id="GO:0005737">
    <property type="term" value="C:cytoplasm"/>
    <property type="evidence" value="ECO:0007669"/>
    <property type="project" value="TreeGrafter"/>
</dbReference>
<dbReference type="GO" id="GO:0000209">
    <property type="term" value="P:protein polyubiquitination"/>
    <property type="evidence" value="ECO:0007669"/>
    <property type="project" value="TreeGrafter"/>
</dbReference>
<dbReference type="GO" id="GO:0006515">
    <property type="term" value="P:protein quality control for misfolded or incompletely synthesized proteins"/>
    <property type="evidence" value="ECO:0007669"/>
    <property type="project" value="TreeGrafter"/>
</dbReference>
<dbReference type="Gene3D" id="1.25.40.10">
    <property type="entry name" value="Tetratricopeptide repeat domain"/>
    <property type="match status" value="1"/>
</dbReference>
<dbReference type="PROSITE" id="PS51698">
    <property type="entry name" value="U_BOX"/>
    <property type="match status" value="1"/>
</dbReference>
<dbReference type="InterPro" id="IPR019734">
    <property type="entry name" value="TPR_rpt"/>
</dbReference>
<organism evidence="7 8">
    <name type="scientific">Peltaster fructicola</name>
    <dbReference type="NCBI Taxonomy" id="286661"/>
    <lineage>
        <taxon>Eukaryota</taxon>
        <taxon>Fungi</taxon>
        <taxon>Dikarya</taxon>
        <taxon>Ascomycota</taxon>
        <taxon>Pezizomycotina</taxon>
        <taxon>Dothideomycetes</taxon>
        <taxon>Dothideomycetes incertae sedis</taxon>
        <taxon>Peltaster</taxon>
    </lineage>
</organism>
<dbReference type="PANTHER" id="PTHR46803:SF2">
    <property type="entry name" value="E3 UBIQUITIN-PROTEIN LIGASE CHIP"/>
    <property type="match status" value="1"/>
</dbReference>
<keyword evidence="4" id="KW-0833">Ubl conjugation pathway</keyword>
<dbReference type="OrthoDB" id="629492at2759"/>
<dbReference type="Proteomes" id="UP000503462">
    <property type="component" value="Chromosome 4"/>
</dbReference>
<evidence type="ECO:0000313" key="8">
    <source>
        <dbReference type="Proteomes" id="UP000503462"/>
    </source>
</evidence>
<dbReference type="SMART" id="SM00504">
    <property type="entry name" value="Ubox"/>
    <property type="match status" value="1"/>
</dbReference>
<dbReference type="SUPFAM" id="SSF48452">
    <property type="entry name" value="TPR-like"/>
    <property type="match status" value="1"/>
</dbReference>
<keyword evidence="2" id="KW-0808">Transferase</keyword>
<dbReference type="GO" id="GO:0061630">
    <property type="term" value="F:ubiquitin protein ligase activity"/>
    <property type="evidence" value="ECO:0007669"/>
    <property type="project" value="UniProtKB-EC"/>
</dbReference>
<dbReference type="GO" id="GO:0045862">
    <property type="term" value="P:positive regulation of proteolysis"/>
    <property type="evidence" value="ECO:0007669"/>
    <property type="project" value="TreeGrafter"/>
</dbReference>
<proteinExistence type="predicted"/>
<dbReference type="InterPro" id="IPR011990">
    <property type="entry name" value="TPR-like_helical_dom_sf"/>
</dbReference>
<feature type="domain" description="U-box" evidence="6">
    <location>
        <begin position="213"/>
        <end position="286"/>
    </location>
</feature>
<dbReference type="GO" id="GO:0051087">
    <property type="term" value="F:protein-folding chaperone binding"/>
    <property type="evidence" value="ECO:0007669"/>
    <property type="project" value="TreeGrafter"/>
</dbReference>
<keyword evidence="5" id="KW-0697">Rotamase</keyword>
<dbReference type="InterPro" id="IPR003613">
    <property type="entry name" value="Ubox_domain"/>
</dbReference>
<dbReference type="InterPro" id="IPR013083">
    <property type="entry name" value="Znf_RING/FYVE/PHD"/>
</dbReference>
<evidence type="ECO:0000259" key="6">
    <source>
        <dbReference type="PROSITE" id="PS51698"/>
    </source>
</evidence>
<sequence length="291" mass="33159">MADVADTLKERGNSAFKEGRYAQAELRYSEAIGHHASNYLIYNNRALVRLKLQNYDGVVDDCLKSIGLARRNHKAYYFLAQAQLALHRPNEALSSALTAYEQVRNPAAGVKSSTADLESFSSLVLKCKKAKFAKREQERLRLRGDLRAEIEELLEQGRQDDLAKITRRVDALELQPVRATQLSQDVQSDHERKLAELRTVFLLADPTNPPQREIPDHLVDMITFEPMHDPVMTKNGHSYERATIHEHLKRSPTDPLTREPLTIQELRPNFGLKAACDAFWESGASEWITDW</sequence>